<organism evidence="11 12">
    <name type="scientific">Eublepharis macularius</name>
    <name type="common">Leopard gecko</name>
    <name type="synonym">Cyrtodactylus macularius</name>
    <dbReference type="NCBI Taxonomy" id="481883"/>
    <lineage>
        <taxon>Eukaryota</taxon>
        <taxon>Metazoa</taxon>
        <taxon>Chordata</taxon>
        <taxon>Craniata</taxon>
        <taxon>Vertebrata</taxon>
        <taxon>Euteleostomi</taxon>
        <taxon>Lepidosauria</taxon>
        <taxon>Squamata</taxon>
        <taxon>Bifurcata</taxon>
        <taxon>Gekkota</taxon>
        <taxon>Eublepharidae</taxon>
        <taxon>Eublepharinae</taxon>
        <taxon>Eublepharis</taxon>
    </lineage>
</organism>
<feature type="region of interest" description="Disordered" evidence="10">
    <location>
        <begin position="209"/>
        <end position="235"/>
    </location>
</feature>
<evidence type="ECO:0000313" key="12">
    <source>
        <dbReference type="RefSeq" id="XP_054855445.1"/>
    </source>
</evidence>
<dbReference type="InterPro" id="IPR000589">
    <property type="entry name" value="Ribosomal_uS15"/>
</dbReference>
<comment type="similarity">
    <text evidence="2 9">Belongs to the universal ribosomal protein uS15 family.</text>
</comment>
<evidence type="ECO:0000256" key="6">
    <source>
        <dbReference type="ARBA" id="ARBA00023274"/>
    </source>
</evidence>
<name>A0AA97KC38_EUBMA</name>
<dbReference type="SMART" id="SM01387">
    <property type="entry name" value="Ribosomal_S15"/>
    <property type="match status" value="1"/>
</dbReference>
<evidence type="ECO:0000256" key="3">
    <source>
        <dbReference type="ARBA" id="ARBA00022946"/>
    </source>
</evidence>
<evidence type="ECO:0000256" key="8">
    <source>
        <dbReference type="ARBA" id="ARBA00035528"/>
    </source>
</evidence>
<dbReference type="Pfam" id="PF00312">
    <property type="entry name" value="Ribosomal_S15"/>
    <property type="match status" value="1"/>
</dbReference>
<keyword evidence="4 9" id="KW-0689">Ribosomal protein</keyword>
<keyword evidence="3" id="KW-0809">Transit peptide</keyword>
<keyword evidence="11" id="KW-1185">Reference proteome</keyword>
<gene>
    <name evidence="12" type="primary">MRPS15</name>
</gene>
<dbReference type="Proteomes" id="UP001190640">
    <property type="component" value="Chromosome 15"/>
</dbReference>
<evidence type="ECO:0000313" key="11">
    <source>
        <dbReference type="Proteomes" id="UP001190640"/>
    </source>
</evidence>
<dbReference type="Gene3D" id="1.10.287.10">
    <property type="entry name" value="S15/NS1, RNA-binding"/>
    <property type="match status" value="1"/>
</dbReference>
<dbReference type="AlphaFoldDB" id="A0AA97KC38"/>
<evidence type="ECO:0000256" key="4">
    <source>
        <dbReference type="ARBA" id="ARBA00022980"/>
    </source>
</evidence>
<dbReference type="InterPro" id="IPR052137">
    <property type="entry name" value="uS15_ribosomal"/>
</dbReference>
<keyword evidence="5" id="KW-0496">Mitochondrion</keyword>
<dbReference type="GO" id="GO:0005763">
    <property type="term" value="C:mitochondrial small ribosomal subunit"/>
    <property type="evidence" value="ECO:0007669"/>
    <property type="project" value="TreeGrafter"/>
</dbReference>
<feature type="compositionally biased region" description="Basic and acidic residues" evidence="10">
    <location>
        <begin position="212"/>
        <end position="225"/>
    </location>
</feature>
<evidence type="ECO:0000256" key="7">
    <source>
        <dbReference type="ARBA" id="ARBA00035249"/>
    </source>
</evidence>
<dbReference type="GO" id="GO:0003735">
    <property type="term" value="F:structural constituent of ribosome"/>
    <property type="evidence" value="ECO:0007669"/>
    <property type="project" value="InterPro"/>
</dbReference>
<dbReference type="InterPro" id="IPR009068">
    <property type="entry name" value="uS15_NS1_RNA-bd_sf"/>
</dbReference>
<dbReference type="CDD" id="cd00353">
    <property type="entry name" value="Ribosomal_S15p_S13e"/>
    <property type="match status" value="1"/>
</dbReference>
<proteinExistence type="inferred from homology"/>
<evidence type="ECO:0000256" key="2">
    <source>
        <dbReference type="ARBA" id="ARBA00008434"/>
    </source>
</evidence>
<sequence length="235" mass="27269">MLRGAVAAALRGLTATTVGIPSKSSFLQTARNYARLVRKKKQEIPSHLDDLPPTMLMKSYANVPIIDKVDDVVKRMLSLEMASQRERTEIKKEQLAEKVRKSPDDNCSLEVKVAYLTVKIRTLQEHLQKHPKDKKNKTRMMMAIDQQNMLLKYLRNREYDVFENTCKQLDIQYTLPPQYRRRATRRWVVKKAFCIKVFKEVKKQKALMKLKQRQESTKAAKDQKDQAPPNAGTPV</sequence>
<evidence type="ECO:0000256" key="10">
    <source>
        <dbReference type="SAM" id="MobiDB-lite"/>
    </source>
</evidence>
<dbReference type="GO" id="GO:0003723">
    <property type="term" value="F:RNA binding"/>
    <property type="evidence" value="ECO:0007669"/>
    <property type="project" value="TreeGrafter"/>
</dbReference>
<dbReference type="RefSeq" id="XP_054855445.1">
    <property type="nucleotide sequence ID" value="XM_054999470.1"/>
</dbReference>
<evidence type="ECO:0000256" key="9">
    <source>
        <dbReference type="RuleBase" id="RU003919"/>
    </source>
</evidence>
<dbReference type="PANTHER" id="PTHR46685:SF1">
    <property type="entry name" value="SMALL RIBOSOMAL SUBUNIT PROTEIN US15M"/>
    <property type="match status" value="1"/>
</dbReference>
<reference evidence="12" key="1">
    <citation type="submission" date="2025-08" db="UniProtKB">
        <authorList>
            <consortium name="RefSeq"/>
        </authorList>
    </citation>
    <scope>IDENTIFICATION</scope>
    <source>
        <tissue evidence="12">Blood</tissue>
    </source>
</reference>
<accession>A0AA97KC38</accession>
<dbReference type="KEGG" id="emc:129343313"/>
<keyword evidence="6 9" id="KW-0687">Ribonucleoprotein</keyword>
<dbReference type="GeneID" id="129343313"/>
<comment type="subcellular location">
    <subcellularLocation>
        <location evidence="1">Mitochondrion</location>
    </subcellularLocation>
</comment>
<protein>
    <recommendedName>
        <fullName evidence="7">Small ribosomal subunit protein uS15m</fullName>
    </recommendedName>
    <alternativeName>
        <fullName evidence="8">28S ribosomal protein S15, mitochondrial</fullName>
    </alternativeName>
</protein>
<evidence type="ECO:0000256" key="1">
    <source>
        <dbReference type="ARBA" id="ARBA00004173"/>
    </source>
</evidence>
<dbReference type="CTD" id="64960"/>
<dbReference type="PANTHER" id="PTHR46685">
    <property type="entry name" value="28S RIBOSOMAL PROTEIN S15, MITOCHONDRIAL"/>
    <property type="match status" value="1"/>
</dbReference>
<dbReference type="GO" id="GO:0032543">
    <property type="term" value="P:mitochondrial translation"/>
    <property type="evidence" value="ECO:0007669"/>
    <property type="project" value="TreeGrafter"/>
</dbReference>
<dbReference type="SUPFAM" id="SSF47060">
    <property type="entry name" value="S15/NS1 RNA-binding domain"/>
    <property type="match status" value="1"/>
</dbReference>
<evidence type="ECO:0000256" key="5">
    <source>
        <dbReference type="ARBA" id="ARBA00023128"/>
    </source>
</evidence>